<accession>A0ABQ8S3F6</accession>
<reference evidence="1 2" key="1">
    <citation type="journal article" date="2022" name="Allergy">
        <title>Genome assembly and annotation of Periplaneta americana reveal a comprehensive cockroach allergen profile.</title>
        <authorList>
            <person name="Wang L."/>
            <person name="Xiong Q."/>
            <person name="Saelim N."/>
            <person name="Wang L."/>
            <person name="Nong W."/>
            <person name="Wan A.T."/>
            <person name="Shi M."/>
            <person name="Liu X."/>
            <person name="Cao Q."/>
            <person name="Hui J.H.L."/>
            <person name="Sookrung N."/>
            <person name="Leung T.F."/>
            <person name="Tungtrongchitr A."/>
            <person name="Tsui S.K.W."/>
        </authorList>
    </citation>
    <scope>NUCLEOTIDE SEQUENCE [LARGE SCALE GENOMIC DNA]</scope>
    <source>
        <strain evidence="1">PWHHKU_190912</strain>
    </source>
</reference>
<name>A0ABQ8S3F6_PERAM</name>
<evidence type="ECO:0000313" key="1">
    <source>
        <dbReference type="EMBL" id="KAJ4428375.1"/>
    </source>
</evidence>
<sequence>MSEEAVNGIPIPLKSECARVLAATGISNEPWQESRKKEKILSRNSRFFLQGYISIAGVPEFCPTGVLLHASKSTDMSLSHLSTLKFYRPGTRLNPQPRAQKASAILTTLPRSTFKNKALRKIFEAKRDDITVEWRKLHNAELHAFYSSPDIIRNIKSRRFRWVGHLARTMGEFRNAYRVLVGRSEEFKVCHGSLYAFMWLADEPREFNLPTLPQRRITYVPQKLPSKYGVHSEEHLRKSEDQSFINLGDGVLFLDNKAKIVRVGFSEFLRLSFVISPTLPKIHF</sequence>
<comment type="caution">
    <text evidence="1">The sequence shown here is derived from an EMBL/GenBank/DDBJ whole genome shotgun (WGS) entry which is preliminary data.</text>
</comment>
<dbReference type="Proteomes" id="UP001148838">
    <property type="component" value="Unassembled WGS sequence"/>
</dbReference>
<keyword evidence="2" id="KW-1185">Reference proteome</keyword>
<gene>
    <name evidence="1" type="ORF">ANN_24394</name>
</gene>
<evidence type="ECO:0000313" key="2">
    <source>
        <dbReference type="Proteomes" id="UP001148838"/>
    </source>
</evidence>
<organism evidence="1 2">
    <name type="scientific">Periplaneta americana</name>
    <name type="common">American cockroach</name>
    <name type="synonym">Blatta americana</name>
    <dbReference type="NCBI Taxonomy" id="6978"/>
    <lineage>
        <taxon>Eukaryota</taxon>
        <taxon>Metazoa</taxon>
        <taxon>Ecdysozoa</taxon>
        <taxon>Arthropoda</taxon>
        <taxon>Hexapoda</taxon>
        <taxon>Insecta</taxon>
        <taxon>Pterygota</taxon>
        <taxon>Neoptera</taxon>
        <taxon>Polyneoptera</taxon>
        <taxon>Dictyoptera</taxon>
        <taxon>Blattodea</taxon>
        <taxon>Blattoidea</taxon>
        <taxon>Blattidae</taxon>
        <taxon>Blattinae</taxon>
        <taxon>Periplaneta</taxon>
    </lineage>
</organism>
<proteinExistence type="predicted"/>
<protein>
    <submittedName>
        <fullName evidence="1">Uncharacterized protein</fullName>
    </submittedName>
</protein>
<dbReference type="EMBL" id="JAJSOF020000037">
    <property type="protein sequence ID" value="KAJ4428375.1"/>
    <property type="molecule type" value="Genomic_DNA"/>
</dbReference>